<evidence type="ECO:0000313" key="2">
    <source>
        <dbReference type="WBParaSite" id="ACRNAN_scaffold2185.g29972.t1"/>
    </source>
</evidence>
<dbReference type="Proteomes" id="UP000887540">
    <property type="component" value="Unplaced"/>
</dbReference>
<dbReference type="WBParaSite" id="ACRNAN_scaffold2185.g29972.t1">
    <property type="protein sequence ID" value="ACRNAN_scaffold2185.g29972.t1"/>
    <property type="gene ID" value="ACRNAN_scaffold2185.g29972"/>
</dbReference>
<protein>
    <submittedName>
        <fullName evidence="2">Uncharacterized protein</fullName>
    </submittedName>
</protein>
<keyword evidence="1" id="KW-1185">Reference proteome</keyword>
<sequence>MVEFEMNIAKDYASDLQLLKLPKFSHQIQKNAFWNKDYSTQIQSRFKNAFIELEENIVKIYNNPMIDEDHFRALSKTLYAIIFIKPIVTNKLHERYSQNSLKLEQYLNFFFQLFMNKLRSLESVERHVEFLDQYSKLWKLFLHGTILIDYIFAQFEVFKSNHMQKLRISGKNVKEEIDKEESYDEESFLNERYAGMAMKAWRETFFFCMNDRISVIIRSLIELEHSRDVWKATSNIPRDLIQSFKILDGFRQKEWWATSLRKDLDYHSLLVDVDKLDITQRISRLTPTMMDEFSENIVEIPSPTEKEIQEMFKFSGVEKQKKGVKKITRKKSFPRSSGNKTNCWRYRQRKSLKSLITRIALFIEKVKNDQLKMQLLIFHQELCNLRNQFSNESAIYFNEFNQIEAQLQPDQEDSKSNDSNDYGSAKQLYMEVKEIFNEIKRDMNLYKEKKKILEKMEEELKFYI</sequence>
<proteinExistence type="predicted"/>
<name>A0A914D9V6_9BILA</name>
<dbReference type="InterPro" id="IPR016159">
    <property type="entry name" value="Cullin_repeat-like_dom_sf"/>
</dbReference>
<evidence type="ECO:0000313" key="1">
    <source>
        <dbReference type="Proteomes" id="UP000887540"/>
    </source>
</evidence>
<dbReference type="AlphaFoldDB" id="A0A914D9V6"/>
<reference evidence="2" key="1">
    <citation type="submission" date="2022-11" db="UniProtKB">
        <authorList>
            <consortium name="WormBaseParasite"/>
        </authorList>
    </citation>
    <scope>IDENTIFICATION</scope>
</reference>
<accession>A0A914D9V6</accession>
<organism evidence="1 2">
    <name type="scientific">Acrobeloides nanus</name>
    <dbReference type="NCBI Taxonomy" id="290746"/>
    <lineage>
        <taxon>Eukaryota</taxon>
        <taxon>Metazoa</taxon>
        <taxon>Ecdysozoa</taxon>
        <taxon>Nematoda</taxon>
        <taxon>Chromadorea</taxon>
        <taxon>Rhabditida</taxon>
        <taxon>Tylenchina</taxon>
        <taxon>Cephalobomorpha</taxon>
        <taxon>Cephaloboidea</taxon>
        <taxon>Cephalobidae</taxon>
        <taxon>Acrobeloides</taxon>
    </lineage>
</organism>
<dbReference type="SUPFAM" id="SSF74788">
    <property type="entry name" value="Cullin repeat-like"/>
    <property type="match status" value="1"/>
</dbReference>